<evidence type="ECO:0000256" key="6">
    <source>
        <dbReference type="ARBA" id="ARBA00023098"/>
    </source>
</evidence>
<comment type="caution">
    <text evidence="8">The sequence shown here is derived from an EMBL/GenBank/DDBJ whole genome shotgun (WGS) entry which is preliminary data.</text>
</comment>
<accession>A0ABU0RW80</accession>
<name>A0ABU0RW80_9ACTN</name>
<keyword evidence="6" id="KW-0443">Lipid metabolism</keyword>
<proteinExistence type="inferred from homology"/>
<organism evidence="8 9">
    <name type="scientific">Streptomyces turgidiscabies</name>
    <dbReference type="NCBI Taxonomy" id="85558"/>
    <lineage>
        <taxon>Bacteria</taxon>
        <taxon>Bacillati</taxon>
        <taxon>Actinomycetota</taxon>
        <taxon>Actinomycetes</taxon>
        <taxon>Kitasatosporales</taxon>
        <taxon>Streptomycetaceae</taxon>
        <taxon>Streptomyces</taxon>
    </lineage>
</organism>
<sequence length="535" mass="60139">MRVQASSGPLRAQAIAGSHVVVLGFDHDRAALDGVLGFGVERFDHTEGQHRWLDNRIRFPQARRRWGSNWNPFQTFTWGDYRAKPGHVYTYRVHTMTGTPGQELTPVSTVELQVQTGEPGVHGVWFNRGVYASQAYAERFKNLHPREVANREAWRWLSRGLEEALLSFIGTADSDRWQLHAALYEFKYLPVLEAFRVAADTGVDVQLVAFDHPDNRAAVTAAGINDLVVTWRAHAQIPHNKFVIASHDGATRAVWTGSTNITENGIFGQSNVGHTVTEPAVARQYLDYWAQLVADPTPGTLNNWVDANNPMPDPWPEGISVVFSPHTRTTAQDRYAELFGSAQDLACITFPFNLDPRFADQLPGDHTALRWLLFENARIADAHRNLVTDPDTELVACGLVEEGGLAGWRAEHDNPFSNNIEYLHTKYLLIDPLGDDPIVVTGSANFSNPSANKNDENMLVIRGDHGLAEIYFTEFFRLFNHHRFRDSLRLTADQPTPGPETGIEAPVPLTASHWWDKYYDEPARDHQRRLLADSL</sequence>
<dbReference type="InterPro" id="IPR001736">
    <property type="entry name" value="PLipase_D/transphosphatidylase"/>
</dbReference>
<evidence type="ECO:0000313" key="9">
    <source>
        <dbReference type="Proteomes" id="UP001223072"/>
    </source>
</evidence>
<protein>
    <recommendedName>
        <fullName evidence="3">phospholipase D</fullName>
        <ecNumber evidence="3">3.1.4.4</ecNumber>
    </recommendedName>
</protein>
<dbReference type="PANTHER" id="PTHR43856">
    <property type="entry name" value="CARDIOLIPIN HYDROLASE"/>
    <property type="match status" value="1"/>
</dbReference>
<evidence type="ECO:0000256" key="5">
    <source>
        <dbReference type="ARBA" id="ARBA00022963"/>
    </source>
</evidence>
<evidence type="ECO:0000259" key="7">
    <source>
        <dbReference type="PROSITE" id="PS50035"/>
    </source>
</evidence>
<dbReference type="EMBL" id="JAUSZS010000006">
    <property type="protein sequence ID" value="MDQ0935175.1"/>
    <property type="molecule type" value="Genomic_DNA"/>
</dbReference>
<dbReference type="Pfam" id="PF13091">
    <property type="entry name" value="PLDc_2"/>
    <property type="match status" value="2"/>
</dbReference>
<keyword evidence="9" id="KW-1185">Reference proteome</keyword>
<dbReference type="EC" id="3.1.4.4" evidence="3"/>
<evidence type="ECO:0000313" key="8">
    <source>
        <dbReference type="EMBL" id="MDQ0935175.1"/>
    </source>
</evidence>
<evidence type="ECO:0000256" key="1">
    <source>
        <dbReference type="ARBA" id="ARBA00000798"/>
    </source>
</evidence>
<keyword evidence="5" id="KW-0442">Lipid degradation</keyword>
<evidence type="ECO:0000256" key="3">
    <source>
        <dbReference type="ARBA" id="ARBA00012027"/>
    </source>
</evidence>
<dbReference type="PANTHER" id="PTHR43856:SF1">
    <property type="entry name" value="MITOCHONDRIAL CARDIOLIPIN HYDROLASE"/>
    <property type="match status" value="1"/>
</dbReference>
<keyword evidence="4" id="KW-0378">Hydrolase</keyword>
<dbReference type="CDD" id="cd09172">
    <property type="entry name" value="PLDc_Nuc_like_unchar1_1"/>
    <property type="match status" value="1"/>
</dbReference>
<dbReference type="Gene3D" id="3.30.870.10">
    <property type="entry name" value="Endonuclease Chain A"/>
    <property type="match status" value="2"/>
</dbReference>
<reference evidence="8 9" key="1">
    <citation type="submission" date="2023-07" db="EMBL/GenBank/DDBJ databases">
        <title>Comparative genomics of wheat-associated soil bacteria to identify genetic determinants of phenazine resistance.</title>
        <authorList>
            <person name="Mouncey N."/>
        </authorList>
    </citation>
    <scope>NUCLEOTIDE SEQUENCE [LARGE SCALE GENOMIC DNA]</scope>
    <source>
        <strain evidence="8 9">W2I16</strain>
    </source>
</reference>
<evidence type="ECO:0000256" key="4">
    <source>
        <dbReference type="ARBA" id="ARBA00022801"/>
    </source>
</evidence>
<gene>
    <name evidence="8" type="ORF">QFZ49_005146</name>
</gene>
<comment type="similarity">
    <text evidence="2">Belongs to the phospholipase D family.</text>
</comment>
<comment type="catalytic activity">
    <reaction evidence="1">
        <text>a 1,2-diacyl-sn-glycero-3-phosphocholine + H2O = a 1,2-diacyl-sn-glycero-3-phosphate + choline + H(+)</text>
        <dbReference type="Rhea" id="RHEA:14445"/>
        <dbReference type="ChEBI" id="CHEBI:15354"/>
        <dbReference type="ChEBI" id="CHEBI:15377"/>
        <dbReference type="ChEBI" id="CHEBI:15378"/>
        <dbReference type="ChEBI" id="CHEBI:57643"/>
        <dbReference type="ChEBI" id="CHEBI:58608"/>
        <dbReference type="EC" id="3.1.4.4"/>
    </reaction>
</comment>
<dbReference type="SUPFAM" id="SSF56024">
    <property type="entry name" value="Phospholipase D/nuclease"/>
    <property type="match status" value="2"/>
</dbReference>
<dbReference type="RefSeq" id="WP_307628778.1">
    <property type="nucleotide sequence ID" value="NZ_JAUSZS010000006.1"/>
</dbReference>
<dbReference type="Proteomes" id="UP001223072">
    <property type="component" value="Unassembled WGS sequence"/>
</dbReference>
<dbReference type="PROSITE" id="PS50035">
    <property type="entry name" value="PLD"/>
    <property type="match status" value="1"/>
</dbReference>
<feature type="domain" description="PLD phosphodiesterase" evidence="7">
    <location>
        <begin position="419"/>
        <end position="450"/>
    </location>
</feature>
<dbReference type="InterPro" id="IPR051406">
    <property type="entry name" value="PLD_domain"/>
</dbReference>
<evidence type="ECO:0000256" key="2">
    <source>
        <dbReference type="ARBA" id="ARBA00008664"/>
    </source>
</evidence>
<dbReference type="InterPro" id="IPR025202">
    <property type="entry name" value="PLD-like_dom"/>
</dbReference>